<dbReference type="PANTHER" id="PTHR30201:SF2">
    <property type="entry name" value="2-(5''-TRIPHOSPHORIBOSYL)-3'-DEPHOSPHOCOENZYME-A SYNTHASE"/>
    <property type="match status" value="1"/>
</dbReference>
<dbReference type="InterPro" id="IPR017551">
    <property type="entry name" value="TriPribosyl-deP-CoA_syn_CitG"/>
</dbReference>
<evidence type="ECO:0000313" key="7">
    <source>
        <dbReference type="EMBL" id="PJG39261.1"/>
    </source>
</evidence>
<keyword evidence="4 6" id="KW-0547">Nucleotide-binding</keyword>
<evidence type="ECO:0000256" key="1">
    <source>
        <dbReference type="ARBA" id="ARBA00001210"/>
    </source>
</evidence>
<reference evidence="7 8" key="1">
    <citation type="submission" date="2017-07" db="EMBL/GenBank/DDBJ databases">
        <title>Draft genome sequence of Enterobacter cloacae ST128, a clinical strain coproducing KPC-2 and NDM-1 carbapenemases.</title>
        <authorList>
            <person name="Li X."/>
        </authorList>
    </citation>
    <scope>NUCLEOTIDE SEQUENCE [LARGE SCALE GENOMIC DNA]</scope>
    <source>
        <strain evidence="7 8">HBY</strain>
    </source>
</reference>
<gene>
    <name evidence="6 7" type="primary">citG</name>
    <name evidence="7" type="ORF">CGZ54_13690</name>
</gene>
<evidence type="ECO:0000256" key="5">
    <source>
        <dbReference type="ARBA" id="ARBA00022840"/>
    </source>
</evidence>
<evidence type="ECO:0000256" key="6">
    <source>
        <dbReference type="HAMAP-Rule" id="MF_00397"/>
    </source>
</evidence>
<dbReference type="EMBL" id="NMVR01000022">
    <property type="protein sequence ID" value="PJG39261.1"/>
    <property type="molecule type" value="Genomic_DNA"/>
</dbReference>
<dbReference type="Pfam" id="PF01874">
    <property type="entry name" value="CitG"/>
    <property type="match status" value="1"/>
</dbReference>
<dbReference type="AlphaFoldDB" id="A0AAP8GKQ9"/>
<accession>A0AAP8GKQ9</accession>
<evidence type="ECO:0000313" key="8">
    <source>
        <dbReference type="Proteomes" id="UP000231328"/>
    </source>
</evidence>
<keyword evidence="3 6" id="KW-0808">Transferase</keyword>
<protein>
    <recommendedName>
        <fullName evidence="6">Probable 2-(5''-triphosphoribosyl)-3'-dephosphocoenzyme-A synthase</fullName>
        <shortName evidence="6">2-(5''-triphosphoribosyl)-3'-dephospho-CoA synthase</shortName>
        <ecNumber evidence="6">2.4.2.52</ecNumber>
    </recommendedName>
</protein>
<dbReference type="RefSeq" id="WP_023314827.1">
    <property type="nucleotide sequence ID" value="NZ_BMAB01000002.1"/>
</dbReference>
<dbReference type="Proteomes" id="UP000231328">
    <property type="component" value="Unassembled WGS sequence"/>
</dbReference>
<dbReference type="InterPro" id="IPR002736">
    <property type="entry name" value="CitG"/>
</dbReference>
<comment type="similarity">
    <text evidence="2 6">Belongs to the CitG/MdcB family.</text>
</comment>
<dbReference type="GO" id="GO:0005524">
    <property type="term" value="F:ATP binding"/>
    <property type="evidence" value="ECO:0007669"/>
    <property type="project" value="UniProtKB-KW"/>
</dbReference>
<dbReference type="HAMAP" id="MF_00397">
    <property type="entry name" value="CitG"/>
    <property type="match status" value="1"/>
</dbReference>
<evidence type="ECO:0000256" key="4">
    <source>
        <dbReference type="ARBA" id="ARBA00022741"/>
    </source>
</evidence>
<keyword evidence="5 6" id="KW-0067">ATP-binding</keyword>
<dbReference type="GO" id="GO:0046917">
    <property type="term" value="F:triphosphoribosyl-dephospho-CoA synthase activity"/>
    <property type="evidence" value="ECO:0007669"/>
    <property type="project" value="UniProtKB-UniRule"/>
</dbReference>
<dbReference type="GO" id="GO:0051191">
    <property type="term" value="P:prosthetic group biosynthetic process"/>
    <property type="evidence" value="ECO:0007669"/>
    <property type="project" value="TreeGrafter"/>
</dbReference>
<comment type="catalytic activity">
    <reaction evidence="1 6">
        <text>3'-dephospho-CoA + ATP = 2'-(5''-triphospho-alpha-D-ribosyl)-3'-dephospho-CoA + adenine</text>
        <dbReference type="Rhea" id="RHEA:15117"/>
        <dbReference type="ChEBI" id="CHEBI:16708"/>
        <dbReference type="ChEBI" id="CHEBI:30616"/>
        <dbReference type="ChEBI" id="CHEBI:57328"/>
        <dbReference type="ChEBI" id="CHEBI:61378"/>
        <dbReference type="EC" id="2.4.2.52"/>
    </reaction>
</comment>
<sequence length="267" mass="28807">MTGLLATKPRPVDVPALAEAALWQELELTPKPGLVDRLNNGSHRDMDHALFVRSIMAITPWFARFAELGEAHAAKPADRQLRILRPMGMACEQAMYAATGGVNTHKGGIFALGLLCFAAGRVKNISADSLCCEVSNICRGLVARELAGRSGQATAGERQFQHYGLTGARGEAESGFATVRKALGQWNGQLLHDLLLRLMAVNQDSNLVSRGGIQGLRYVQGYARELLASGWDREALFKMDKALIERNLSPGGSADLLSVGWVLSAIK</sequence>
<organism evidence="7 8">
    <name type="scientific">Enterobacter hormaechei</name>
    <dbReference type="NCBI Taxonomy" id="158836"/>
    <lineage>
        <taxon>Bacteria</taxon>
        <taxon>Pseudomonadati</taxon>
        <taxon>Pseudomonadota</taxon>
        <taxon>Gammaproteobacteria</taxon>
        <taxon>Enterobacterales</taxon>
        <taxon>Enterobacteriaceae</taxon>
        <taxon>Enterobacter</taxon>
        <taxon>Enterobacter cloacae complex</taxon>
    </lineage>
</organism>
<comment type="caution">
    <text evidence="7">The sequence shown here is derived from an EMBL/GenBank/DDBJ whole genome shotgun (WGS) entry which is preliminary data.</text>
</comment>
<evidence type="ECO:0000256" key="3">
    <source>
        <dbReference type="ARBA" id="ARBA00022679"/>
    </source>
</evidence>
<evidence type="ECO:0000256" key="2">
    <source>
        <dbReference type="ARBA" id="ARBA00006812"/>
    </source>
</evidence>
<dbReference type="Gene3D" id="1.10.4200.10">
    <property type="entry name" value="Triphosphoribosyl-dephospho-CoA protein"/>
    <property type="match status" value="2"/>
</dbReference>
<dbReference type="PANTHER" id="PTHR30201">
    <property type="entry name" value="TRIPHOSPHORIBOSYL-DEPHOSPHO-COA SYNTHASE"/>
    <property type="match status" value="1"/>
</dbReference>
<dbReference type="NCBIfam" id="TIGR03125">
    <property type="entry name" value="citrate_citG"/>
    <property type="match status" value="1"/>
</dbReference>
<dbReference type="EC" id="2.4.2.52" evidence="6"/>
<name>A0AAP8GKQ9_9ENTR</name>
<proteinExistence type="inferred from homology"/>